<evidence type="ECO:0000256" key="2">
    <source>
        <dbReference type="ARBA" id="ARBA00004123"/>
    </source>
</evidence>
<evidence type="ECO:0000256" key="6">
    <source>
        <dbReference type="ARBA" id="ARBA00022741"/>
    </source>
</evidence>
<dbReference type="SMART" id="SM00488">
    <property type="entry name" value="DEXDc2"/>
    <property type="match status" value="1"/>
</dbReference>
<evidence type="ECO:0000256" key="13">
    <source>
        <dbReference type="ARBA" id="ARBA00023204"/>
    </source>
</evidence>
<keyword evidence="4" id="KW-0004">4Fe-4S</keyword>
<dbReference type="InterPro" id="IPR027417">
    <property type="entry name" value="P-loop_NTPase"/>
</dbReference>
<evidence type="ECO:0000256" key="10">
    <source>
        <dbReference type="ARBA" id="ARBA00022840"/>
    </source>
</evidence>
<evidence type="ECO:0000259" key="19">
    <source>
        <dbReference type="PROSITE" id="PS51193"/>
    </source>
</evidence>
<dbReference type="Gene3D" id="3.40.50.300">
    <property type="entry name" value="P-loop containing nucleotide triphosphate hydrolases"/>
    <property type="match status" value="3"/>
</dbReference>
<dbReference type="CDD" id="cd18788">
    <property type="entry name" value="SF2_C_XPD"/>
    <property type="match status" value="1"/>
</dbReference>
<comment type="subcellular location">
    <subcellularLocation>
        <location evidence="2">Nucleus</location>
    </subcellularLocation>
</comment>
<dbReference type="GO" id="GO:0005524">
    <property type="term" value="F:ATP binding"/>
    <property type="evidence" value="ECO:0007669"/>
    <property type="project" value="UniProtKB-KW"/>
</dbReference>
<organism evidence="20 21">
    <name type="scientific">Artemia franciscana</name>
    <name type="common">Brine shrimp</name>
    <name type="synonym">Artemia sanfranciscana</name>
    <dbReference type="NCBI Taxonomy" id="6661"/>
    <lineage>
        <taxon>Eukaryota</taxon>
        <taxon>Metazoa</taxon>
        <taxon>Ecdysozoa</taxon>
        <taxon>Arthropoda</taxon>
        <taxon>Crustacea</taxon>
        <taxon>Branchiopoda</taxon>
        <taxon>Anostraca</taxon>
        <taxon>Artemiidae</taxon>
        <taxon>Artemia</taxon>
    </lineage>
</organism>
<sequence>MTSQSEVVGTPPQVGMQFRIGGKAINSPVKLYGVQHAAMNRIIAALENSEHALIESPTGTGKTLSLLCSVLAWQTDKKSKVELDQKEAWISYTSACQEIEFSETKISRVDQLSRSDLVVDEPKCEVAADIPVKKSPDTPDASGVSVCSKYGKLEFMDDDDDDFKETKSFRRISTPIISKYGERHLTLPFKNDNKPNIKEHGQKNVNNIEDSQIAKAKEELDAKLKSSRVPRVFYAVRTHRQAAQACKELKRTVYRRLPMTTLSSREHTCVNPIVSRSSNKTAECEKLLDPIEGAGCIYKINQPFRLGSFSALESAGLDEGWDIEDLVRLGRKVKACPYFAARDYAKVANLIFCPYNYILDYRIRESMQIQINGDIVIFDEAHNLEDACREAVSGTLLKESFEHAIKECKNLSGYYKKDAHIFTSASELCNVVITFLSLYACNIQMSPDSPKHFLNIPTEDFTRYFQTRALKKEVMVDIKSKLQKWVANSKEPDNKTDYLVRMTVPSVQIIEEFTSLFCFVFDNQKDYRISVKKEIKKNEQGATVLGESLNIWCLNPAVCFQELAKNAKTIILASGTLSPLDSFQSELGTSFKHVYEASHVIPKNQMWVGSVGFGPSGTPLKATYEFTSQFVFQDDLGKLVLDVCKVIPHGILMFVPSYTLMRKLIERWEQTGLIDEIREYKSIFNEPSSSDQMTRTMQEYYDCVNDDIGALLIAVFRGKASEGMDFADDRARAVICVGIPYPNVADPIVKLKREYNDKESKLPGSIKLNGSRWYEIQAFRALNQAIGRCLRHKNDWGAILLVDQRWNHNYSRCVSKWARDVLVSHSTYAQMRASLEYFASSGINC</sequence>
<evidence type="ECO:0000256" key="5">
    <source>
        <dbReference type="ARBA" id="ARBA00022723"/>
    </source>
</evidence>
<keyword evidence="15" id="KW-0539">Nucleus</keyword>
<dbReference type="GO" id="GO:0043139">
    <property type="term" value="F:5'-3' DNA helicase activity"/>
    <property type="evidence" value="ECO:0007669"/>
    <property type="project" value="UniProtKB-EC"/>
</dbReference>
<keyword evidence="10" id="KW-0067">ATP-binding</keyword>
<dbReference type="InterPro" id="IPR013020">
    <property type="entry name" value="Rad3/Chl1-like"/>
</dbReference>
<dbReference type="Pfam" id="PF06733">
    <property type="entry name" value="DEAD_2"/>
    <property type="match status" value="1"/>
</dbReference>
<feature type="domain" description="Helicase ATP-binding" evidence="19">
    <location>
        <begin position="21"/>
        <end position="432"/>
    </location>
</feature>
<evidence type="ECO:0000256" key="1">
    <source>
        <dbReference type="ARBA" id="ARBA00001966"/>
    </source>
</evidence>
<keyword evidence="21" id="KW-1185">Reference proteome</keyword>
<dbReference type="GO" id="GO:0046872">
    <property type="term" value="F:metal ion binding"/>
    <property type="evidence" value="ECO:0007669"/>
    <property type="project" value="UniProtKB-KW"/>
</dbReference>
<keyword evidence="9" id="KW-0347">Helicase</keyword>
<dbReference type="PANTHER" id="PTHR11472">
    <property type="entry name" value="DNA REPAIR DEAD HELICASE RAD3/XP-D SUBFAMILY MEMBER"/>
    <property type="match status" value="1"/>
</dbReference>
<evidence type="ECO:0000256" key="18">
    <source>
        <dbReference type="ARBA" id="ARBA00082714"/>
    </source>
</evidence>
<evidence type="ECO:0000256" key="12">
    <source>
        <dbReference type="ARBA" id="ARBA00023014"/>
    </source>
</evidence>
<dbReference type="Gene3D" id="1.10.275.40">
    <property type="match status" value="1"/>
</dbReference>
<keyword evidence="5" id="KW-0479">Metal-binding</keyword>
<name>A0AA88L004_ARTSF</name>
<dbReference type="GO" id="GO:0016818">
    <property type="term" value="F:hydrolase activity, acting on acid anhydrides, in phosphorus-containing anhydrides"/>
    <property type="evidence" value="ECO:0007669"/>
    <property type="project" value="InterPro"/>
</dbReference>
<dbReference type="InterPro" id="IPR010614">
    <property type="entry name" value="RAD3-like_helicase_DEAD"/>
</dbReference>
<comment type="cofactor">
    <cofactor evidence="1">
        <name>[4Fe-4S] cluster</name>
        <dbReference type="ChEBI" id="CHEBI:49883"/>
    </cofactor>
</comment>
<accession>A0AA88L004</accession>
<evidence type="ECO:0000313" key="21">
    <source>
        <dbReference type="Proteomes" id="UP001187531"/>
    </source>
</evidence>
<dbReference type="InterPro" id="IPR042493">
    <property type="entry name" value="XPD_DNA_FeS"/>
</dbReference>
<evidence type="ECO:0000256" key="17">
    <source>
        <dbReference type="ARBA" id="ARBA00048954"/>
    </source>
</evidence>
<dbReference type="InterPro" id="IPR045028">
    <property type="entry name" value="DinG/Rad3-like"/>
</dbReference>
<evidence type="ECO:0000256" key="7">
    <source>
        <dbReference type="ARBA" id="ARBA00022763"/>
    </source>
</evidence>
<dbReference type="InterPro" id="IPR014013">
    <property type="entry name" value="Helic_SF1/SF2_ATP-bd_DinG/Rad3"/>
</dbReference>
<comment type="similarity">
    <text evidence="3">Belongs to the DEAD box helicase family. DEAH subfamily.</text>
</comment>
<dbReference type="GO" id="GO:0006289">
    <property type="term" value="P:nucleotide-excision repair"/>
    <property type="evidence" value="ECO:0007669"/>
    <property type="project" value="TreeGrafter"/>
</dbReference>
<keyword evidence="12" id="KW-0411">Iron-sulfur</keyword>
<dbReference type="InterPro" id="IPR006555">
    <property type="entry name" value="ATP-dep_Helicase_C"/>
</dbReference>
<keyword evidence="8" id="KW-0378">Hydrolase</keyword>
<dbReference type="AlphaFoldDB" id="A0AA88L004"/>
<proteinExistence type="inferred from homology"/>
<dbReference type="NCBIfam" id="TIGR00604">
    <property type="entry name" value="rad3"/>
    <property type="match status" value="1"/>
</dbReference>
<gene>
    <name evidence="20" type="ORF">QYM36_012487</name>
</gene>
<dbReference type="InterPro" id="IPR006554">
    <property type="entry name" value="Helicase-like_DEXD_c2"/>
</dbReference>
<evidence type="ECO:0000256" key="9">
    <source>
        <dbReference type="ARBA" id="ARBA00022806"/>
    </source>
</evidence>
<dbReference type="SMART" id="SM00491">
    <property type="entry name" value="HELICc2"/>
    <property type="match status" value="1"/>
</dbReference>
<protein>
    <recommendedName>
        <fullName evidence="16">DNA 5'-3' helicase</fullName>
        <ecNumber evidence="16">5.6.2.3</ecNumber>
    </recommendedName>
    <alternativeName>
        <fullName evidence="18">DNA 5'-3' helicase FANCJ</fullName>
    </alternativeName>
</protein>
<evidence type="ECO:0000256" key="3">
    <source>
        <dbReference type="ARBA" id="ARBA00008792"/>
    </source>
</evidence>
<dbReference type="Proteomes" id="UP001187531">
    <property type="component" value="Unassembled WGS sequence"/>
</dbReference>
<evidence type="ECO:0000256" key="14">
    <source>
        <dbReference type="ARBA" id="ARBA00023235"/>
    </source>
</evidence>
<dbReference type="EMBL" id="JAVRJZ010000016">
    <property type="protein sequence ID" value="KAK2711312.1"/>
    <property type="molecule type" value="Genomic_DNA"/>
</dbReference>
<dbReference type="Gene3D" id="1.10.30.20">
    <property type="entry name" value="Bacterial XPD DNA helicase, FeS cluster domain"/>
    <property type="match status" value="1"/>
</dbReference>
<dbReference type="GO" id="GO:0051539">
    <property type="term" value="F:4 iron, 4 sulfur cluster binding"/>
    <property type="evidence" value="ECO:0007669"/>
    <property type="project" value="UniProtKB-KW"/>
</dbReference>
<keyword evidence="7" id="KW-0227">DNA damage</keyword>
<dbReference type="GO" id="GO:0003677">
    <property type="term" value="F:DNA binding"/>
    <property type="evidence" value="ECO:0007669"/>
    <property type="project" value="InterPro"/>
</dbReference>
<dbReference type="FunFam" id="3.40.50.300:FF:000731">
    <property type="entry name" value="Fanconi anemia group J protein homolog"/>
    <property type="match status" value="1"/>
</dbReference>
<reference evidence="20" key="1">
    <citation type="submission" date="2023-07" db="EMBL/GenBank/DDBJ databases">
        <title>Chromosome-level genome assembly of Artemia franciscana.</title>
        <authorList>
            <person name="Jo E."/>
        </authorList>
    </citation>
    <scope>NUCLEOTIDE SEQUENCE</scope>
    <source>
        <tissue evidence="20">Whole body</tissue>
    </source>
</reference>
<comment type="caution">
    <text evidence="20">The sequence shown here is derived from an EMBL/GenBank/DDBJ whole genome shotgun (WGS) entry which is preliminary data.</text>
</comment>
<dbReference type="GO" id="GO:1990918">
    <property type="term" value="P:double-strand break repair involved in meiotic recombination"/>
    <property type="evidence" value="ECO:0007669"/>
    <property type="project" value="TreeGrafter"/>
</dbReference>
<dbReference type="SUPFAM" id="SSF52540">
    <property type="entry name" value="P-loop containing nucleoside triphosphate hydrolases"/>
    <property type="match status" value="2"/>
</dbReference>
<evidence type="ECO:0000256" key="11">
    <source>
        <dbReference type="ARBA" id="ARBA00023004"/>
    </source>
</evidence>
<keyword evidence="13" id="KW-0234">DNA repair</keyword>
<dbReference type="GO" id="GO:0005634">
    <property type="term" value="C:nucleus"/>
    <property type="evidence" value="ECO:0007669"/>
    <property type="project" value="UniProtKB-SubCell"/>
</dbReference>
<evidence type="ECO:0000313" key="20">
    <source>
        <dbReference type="EMBL" id="KAK2711312.1"/>
    </source>
</evidence>
<dbReference type="PANTHER" id="PTHR11472:SF47">
    <property type="entry name" value="FANCONI ANEMIA GROUP J PROTEIN"/>
    <property type="match status" value="1"/>
</dbReference>
<comment type="catalytic activity">
    <reaction evidence="17">
        <text>ATP + H2O = ADP + phosphate + H(+)</text>
        <dbReference type="Rhea" id="RHEA:13065"/>
        <dbReference type="ChEBI" id="CHEBI:15377"/>
        <dbReference type="ChEBI" id="CHEBI:15378"/>
        <dbReference type="ChEBI" id="CHEBI:30616"/>
        <dbReference type="ChEBI" id="CHEBI:43474"/>
        <dbReference type="ChEBI" id="CHEBI:456216"/>
        <dbReference type="EC" id="5.6.2.3"/>
    </reaction>
</comment>
<evidence type="ECO:0000256" key="16">
    <source>
        <dbReference type="ARBA" id="ARBA00044969"/>
    </source>
</evidence>
<evidence type="ECO:0000256" key="4">
    <source>
        <dbReference type="ARBA" id="ARBA00022485"/>
    </source>
</evidence>
<evidence type="ECO:0000256" key="8">
    <source>
        <dbReference type="ARBA" id="ARBA00022801"/>
    </source>
</evidence>
<dbReference type="Pfam" id="PF13307">
    <property type="entry name" value="Helicase_C_2"/>
    <property type="match status" value="1"/>
</dbReference>
<dbReference type="EC" id="5.6.2.3" evidence="16"/>
<keyword evidence="6" id="KW-0547">Nucleotide-binding</keyword>
<dbReference type="PROSITE" id="PS51193">
    <property type="entry name" value="HELICASE_ATP_BIND_2"/>
    <property type="match status" value="1"/>
</dbReference>
<keyword evidence="11" id="KW-0408">Iron</keyword>
<evidence type="ECO:0000256" key="15">
    <source>
        <dbReference type="ARBA" id="ARBA00023242"/>
    </source>
</evidence>
<keyword evidence="14" id="KW-0413">Isomerase</keyword>